<dbReference type="PANTHER" id="PTHR30118:SF14">
    <property type="entry name" value="LYSR FAMILY TRANSCRIPTIONAL REGULATOR"/>
    <property type="match status" value="1"/>
</dbReference>
<dbReference type="InterPro" id="IPR000847">
    <property type="entry name" value="LysR_HTH_N"/>
</dbReference>
<dbReference type="STRING" id="1051646.IX91_03395"/>
<keyword evidence="3" id="KW-0238">DNA-binding</keyword>
<dbReference type="InterPro" id="IPR036388">
    <property type="entry name" value="WH-like_DNA-bd_sf"/>
</dbReference>
<dbReference type="Pfam" id="PF00126">
    <property type="entry name" value="HTH_1"/>
    <property type="match status" value="1"/>
</dbReference>
<dbReference type="PATRIC" id="fig|1051646.9.peg.654"/>
<dbReference type="eggNOG" id="COG0583">
    <property type="taxonomic scope" value="Bacteria"/>
</dbReference>
<feature type="domain" description="HTH lysR-type" evidence="5">
    <location>
        <begin position="9"/>
        <end position="66"/>
    </location>
</feature>
<gene>
    <name evidence="6" type="ORF">IX91_03395</name>
    <name evidence="7" type="ORF">VITU9109_22199</name>
</gene>
<evidence type="ECO:0000313" key="7">
    <source>
        <dbReference type="EMBL" id="EGU48781.1"/>
    </source>
</evidence>
<dbReference type="Gene3D" id="3.40.190.10">
    <property type="entry name" value="Periplasmic binding protein-like II"/>
    <property type="match status" value="2"/>
</dbReference>
<evidence type="ECO:0000256" key="3">
    <source>
        <dbReference type="ARBA" id="ARBA00023125"/>
    </source>
</evidence>
<dbReference type="SUPFAM" id="SSF46785">
    <property type="entry name" value="Winged helix' DNA-binding domain"/>
    <property type="match status" value="1"/>
</dbReference>
<dbReference type="HOGENOM" id="CLU_039613_39_2_6"/>
<dbReference type="RefSeq" id="WP_004747946.1">
    <property type="nucleotide sequence ID" value="NZ_AFWI01000194.1"/>
</dbReference>
<dbReference type="GO" id="GO:0003677">
    <property type="term" value="F:DNA binding"/>
    <property type="evidence" value="ECO:0007669"/>
    <property type="project" value="UniProtKB-KW"/>
</dbReference>
<protein>
    <submittedName>
        <fullName evidence="6 7">Transcriptional regulator</fullName>
    </submittedName>
</protein>
<evidence type="ECO:0000313" key="8">
    <source>
        <dbReference type="Proteomes" id="UP000003836"/>
    </source>
</evidence>
<comment type="similarity">
    <text evidence="1">Belongs to the LysR transcriptional regulatory family.</text>
</comment>
<evidence type="ECO:0000256" key="4">
    <source>
        <dbReference type="ARBA" id="ARBA00023163"/>
    </source>
</evidence>
<dbReference type="GeneID" id="23443755"/>
<dbReference type="Gene3D" id="1.10.10.10">
    <property type="entry name" value="Winged helix-like DNA-binding domain superfamily/Winged helix DNA-binding domain"/>
    <property type="match status" value="1"/>
</dbReference>
<sequence length="311" mass="35066">MAKDLFYNLDLNLLRTFLVLSQELNMRKASQRLFVSQPAISQALQKLRHHFDDDLFVKVPKGLEPTSFAIELAESITPHLDGLANALNASQKFDPSEVNSKLKIALAPMVLSCLSGTLFQQLRAQAPNAEIELVSWTHATLEEISKGQVLIGVNYDLSAPKEIYINHLIEVTGHVLVRQDHPITKSIADPQDFEGYEIASFINPGWNDHASLAEQILKSQGVTARTGFRSEMIMAIIDVIKHTDMFMPHSNLFPIDQYPSLRAIEVNVDDKLKKTSVYSQYHVKNRNNPLIAWLHHEIKSALEQQISSNHK</sequence>
<dbReference type="EMBL" id="AFWI01000194">
    <property type="protein sequence ID" value="EGU48781.1"/>
    <property type="molecule type" value="Genomic_DNA"/>
</dbReference>
<dbReference type="PRINTS" id="PR00039">
    <property type="entry name" value="HTHLYSR"/>
</dbReference>
<dbReference type="EMBL" id="CP009354">
    <property type="protein sequence ID" value="AIW13249.1"/>
    <property type="molecule type" value="Genomic_DNA"/>
</dbReference>
<dbReference type="AlphaFoldDB" id="F9TBR3"/>
<dbReference type="PROSITE" id="PS50931">
    <property type="entry name" value="HTH_LYSR"/>
    <property type="match status" value="1"/>
</dbReference>
<dbReference type="GO" id="GO:0003700">
    <property type="term" value="F:DNA-binding transcription factor activity"/>
    <property type="evidence" value="ECO:0007669"/>
    <property type="project" value="InterPro"/>
</dbReference>
<organism evidence="6 9">
    <name type="scientific">Vibrio tubiashii ATCC 19109</name>
    <dbReference type="NCBI Taxonomy" id="1051646"/>
    <lineage>
        <taxon>Bacteria</taxon>
        <taxon>Pseudomonadati</taxon>
        <taxon>Pseudomonadota</taxon>
        <taxon>Gammaproteobacteria</taxon>
        <taxon>Vibrionales</taxon>
        <taxon>Vibrionaceae</taxon>
        <taxon>Vibrio</taxon>
        <taxon>Vibrio oreintalis group</taxon>
    </lineage>
</organism>
<proteinExistence type="inferred from homology"/>
<dbReference type="SUPFAM" id="SSF53850">
    <property type="entry name" value="Periplasmic binding protein-like II"/>
    <property type="match status" value="1"/>
</dbReference>
<accession>F9TBR3</accession>
<evidence type="ECO:0000313" key="9">
    <source>
        <dbReference type="Proteomes" id="UP000030071"/>
    </source>
</evidence>
<keyword evidence="2" id="KW-0805">Transcription regulation</keyword>
<dbReference type="KEGG" id="vtu:IX91_03395"/>
<reference evidence="6 9" key="3">
    <citation type="submission" date="2014-08" db="EMBL/GenBank/DDBJ databases">
        <title>First Complete Genome Sequence of the Shellfish Pathogen Vibrio tubiashii.</title>
        <authorList>
            <person name="Richards G.P."/>
            <person name="Needleman D.S."/>
            <person name="Watson M.A."/>
            <person name="Bono J.L."/>
        </authorList>
    </citation>
    <scope>NUCLEOTIDE SEQUENCE [LARGE SCALE GENOMIC DNA]</scope>
    <source>
        <strain evidence="6 9">ATCC 19109</strain>
    </source>
</reference>
<reference evidence="7" key="1">
    <citation type="submission" date="2011-08" db="EMBL/GenBank/DDBJ databases">
        <authorList>
            <person name="Hoffman M."/>
            <person name="Strain E.A."/>
            <person name="Brown E."/>
            <person name="Allard M.W."/>
        </authorList>
    </citation>
    <scope>NUCLEOTIDE SEQUENCE</scope>
    <source>
        <strain evidence="7">ATCC 19109</strain>
    </source>
</reference>
<dbReference type="InterPro" id="IPR050389">
    <property type="entry name" value="LysR-type_TF"/>
</dbReference>
<keyword evidence="4" id="KW-0804">Transcription</keyword>
<dbReference type="InterPro" id="IPR005119">
    <property type="entry name" value="LysR_subst-bd"/>
</dbReference>
<evidence type="ECO:0000259" key="5">
    <source>
        <dbReference type="PROSITE" id="PS50931"/>
    </source>
</evidence>
<dbReference type="InterPro" id="IPR036390">
    <property type="entry name" value="WH_DNA-bd_sf"/>
</dbReference>
<reference evidence="7 8" key="2">
    <citation type="journal article" date="2012" name="Int. J. Syst. Evol. Microbiol.">
        <title>Vibrio caribbeanicus sp. nov., isolated from the marine sponge Scleritoderma cyanea.</title>
        <authorList>
            <person name="Hoffmann M."/>
            <person name="Monday S.R."/>
            <person name="Allard M.W."/>
            <person name="Strain E.A."/>
            <person name="Whittaker P."/>
            <person name="Naum M."/>
            <person name="McCarthy P.J."/>
            <person name="Lopez J.V."/>
            <person name="Fischer M."/>
            <person name="Brown E.W."/>
        </authorList>
    </citation>
    <scope>NUCLEOTIDE SEQUENCE [LARGE SCALE GENOMIC DNA]</scope>
    <source>
        <strain evidence="7 8">ATCC 19109</strain>
    </source>
</reference>
<dbReference type="PANTHER" id="PTHR30118">
    <property type="entry name" value="HTH-TYPE TRANSCRIPTIONAL REGULATOR LEUO-RELATED"/>
    <property type="match status" value="1"/>
</dbReference>
<dbReference type="Proteomes" id="UP000030071">
    <property type="component" value="Chromosome 1"/>
</dbReference>
<evidence type="ECO:0000313" key="6">
    <source>
        <dbReference type="EMBL" id="AIW13249.1"/>
    </source>
</evidence>
<dbReference type="Proteomes" id="UP000003836">
    <property type="component" value="Unassembled WGS sequence"/>
</dbReference>
<evidence type="ECO:0000256" key="1">
    <source>
        <dbReference type="ARBA" id="ARBA00009437"/>
    </source>
</evidence>
<evidence type="ECO:0000256" key="2">
    <source>
        <dbReference type="ARBA" id="ARBA00023015"/>
    </source>
</evidence>
<name>F9TBR3_9VIBR</name>
<keyword evidence="8" id="KW-1185">Reference proteome</keyword>
<dbReference type="Pfam" id="PF03466">
    <property type="entry name" value="LysR_substrate"/>
    <property type="match status" value="1"/>
</dbReference>